<feature type="region of interest" description="Disordered" evidence="1">
    <location>
        <begin position="341"/>
        <end position="378"/>
    </location>
</feature>
<evidence type="ECO:0000313" key="3">
    <source>
        <dbReference type="Proteomes" id="UP000673691"/>
    </source>
</evidence>
<feature type="compositionally biased region" description="Gly residues" evidence="1">
    <location>
        <begin position="103"/>
        <end position="121"/>
    </location>
</feature>
<evidence type="ECO:0000256" key="1">
    <source>
        <dbReference type="SAM" id="MobiDB-lite"/>
    </source>
</evidence>
<reference evidence="2 3" key="1">
    <citation type="journal article" name="Sci. Rep.">
        <title>Genome-scale phylogenetic analyses confirm Olpidium as the closest living zoosporic fungus to the non-flagellated, terrestrial fungi.</title>
        <authorList>
            <person name="Chang Y."/>
            <person name="Rochon D."/>
            <person name="Sekimoto S."/>
            <person name="Wang Y."/>
            <person name="Chovatia M."/>
            <person name="Sandor L."/>
            <person name="Salamov A."/>
            <person name="Grigoriev I.V."/>
            <person name="Stajich J.E."/>
            <person name="Spatafora J.W."/>
        </authorList>
    </citation>
    <scope>NUCLEOTIDE SEQUENCE [LARGE SCALE GENOMIC DNA]</scope>
    <source>
        <strain evidence="2">S191</strain>
    </source>
</reference>
<proteinExistence type="predicted"/>
<feature type="region of interest" description="Disordered" evidence="1">
    <location>
        <begin position="411"/>
        <end position="464"/>
    </location>
</feature>
<feature type="compositionally biased region" description="Polar residues" evidence="1">
    <location>
        <begin position="344"/>
        <end position="355"/>
    </location>
</feature>
<feature type="region of interest" description="Disordered" evidence="1">
    <location>
        <begin position="1"/>
        <end position="171"/>
    </location>
</feature>
<feature type="compositionally biased region" description="Low complexity" evidence="1">
    <location>
        <begin position="1"/>
        <end position="102"/>
    </location>
</feature>
<dbReference type="AlphaFoldDB" id="A0A8H8DHV2"/>
<dbReference type="Proteomes" id="UP000673691">
    <property type="component" value="Unassembled WGS sequence"/>
</dbReference>
<comment type="caution">
    <text evidence="2">The sequence shown here is derived from an EMBL/GenBank/DDBJ whole genome shotgun (WGS) entry which is preliminary data.</text>
</comment>
<keyword evidence="3" id="KW-1185">Reference proteome</keyword>
<feature type="region of interest" description="Disordered" evidence="1">
    <location>
        <begin position="484"/>
        <end position="530"/>
    </location>
</feature>
<sequence length="595" mass="63019">MSLYGAQPPQQANANPQLQFNSFGTQPQQQQQQQQGLPLFYPQQDNQQGQQQFQQLPYQAQYNPSQQNQQVQQPPRDQYFSGTGYPQQISQGSQPQSQYGAYVTGGGGAPGSTYQDGGGYGSASFHPQANPLANNAGSQQGSSGGSIAPGRPTNQGTDAASPVDRGAGLRRFRVSENELAAGSKSARRTRPVTAVSSFHSRFCFVYSRYHLVSKTQRIASALCIYKQHFAYGYYDDEAARRPGRSFAETSTAARCPRPRCQSRRPSPGKLPPCSGLPRCARPQQHRSGANGARCLAAAAGASSALALLAGAASVATTRDATRVFGGPSFFRPAAVACEAKSHSTETASRGSTGAQPDTGATAKKAAGHPPDEDEGSTVDSLKQYTWSFVNGSWLLEPVASLLASADVFPSTGSEADAEATPREARKTTGTTCEEPFGLHSNQSAARTPRKAGEEDAAASPLASVKEKVDELVAAIREKAAAAPAQLVRQTRKPQPSAAEEGQAGFDSAEASARQPGQMPQPATRSHAPGPVSELVEELTFLLCRNMPDTSGLPSMSDLSPSKLAEIAQTSVVSKKIEELTDAIRTENAVFTLSDY</sequence>
<dbReference type="EMBL" id="JAEFCI010007778">
    <property type="protein sequence ID" value="KAG5458873.1"/>
    <property type="molecule type" value="Genomic_DNA"/>
</dbReference>
<organism evidence="2 3">
    <name type="scientific">Olpidium bornovanus</name>
    <dbReference type="NCBI Taxonomy" id="278681"/>
    <lineage>
        <taxon>Eukaryota</taxon>
        <taxon>Fungi</taxon>
        <taxon>Fungi incertae sedis</taxon>
        <taxon>Olpidiomycota</taxon>
        <taxon>Olpidiomycotina</taxon>
        <taxon>Olpidiomycetes</taxon>
        <taxon>Olpidiales</taxon>
        <taxon>Olpidiaceae</taxon>
        <taxon>Olpidium</taxon>
    </lineage>
</organism>
<protein>
    <submittedName>
        <fullName evidence="2">Uncharacterized protein</fullName>
    </submittedName>
</protein>
<gene>
    <name evidence="2" type="ORF">BJ554DRAFT_822</name>
</gene>
<feature type="compositionally biased region" description="Polar residues" evidence="1">
    <location>
        <begin position="125"/>
        <end position="136"/>
    </location>
</feature>
<name>A0A8H8DHV2_9FUNG</name>
<feature type="non-terminal residue" evidence="2">
    <location>
        <position position="595"/>
    </location>
</feature>
<accession>A0A8H8DHV2</accession>
<evidence type="ECO:0000313" key="2">
    <source>
        <dbReference type="EMBL" id="KAG5458873.1"/>
    </source>
</evidence>